<evidence type="ECO:0000313" key="3">
    <source>
        <dbReference type="Proteomes" id="UP000799441"/>
    </source>
</evidence>
<evidence type="ECO:0000256" key="1">
    <source>
        <dbReference type="SAM" id="MobiDB-lite"/>
    </source>
</evidence>
<comment type="caution">
    <text evidence="2">The sequence shown here is derived from an EMBL/GenBank/DDBJ whole genome shotgun (WGS) entry which is preliminary data.</text>
</comment>
<feature type="region of interest" description="Disordered" evidence="1">
    <location>
        <begin position="125"/>
        <end position="178"/>
    </location>
</feature>
<dbReference type="AlphaFoldDB" id="A0A9P4UPE2"/>
<keyword evidence="3" id="KW-1185">Reference proteome</keyword>
<feature type="compositionally biased region" description="Gly residues" evidence="1">
    <location>
        <begin position="146"/>
        <end position="158"/>
    </location>
</feature>
<feature type="compositionally biased region" description="Basic and acidic residues" evidence="1">
    <location>
        <begin position="165"/>
        <end position="178"/>
    </location>
</feature>
<gene>
    <name evidence="2" type="ORF">K431DRAFT_93178</name>
</gene>
<accession>A0A9P4UPE2</accession>
<organism evidence="2 3">
    <name type="scientific">Polychaeton citri CBS 116435</name>
    <dbReference type="NCBI Taxonomy" id="1314669"/>
    <lineage>
        <taxon>Eukaryota</taxon>
        <taxon>Fungi</taxon>
        <taxon>Dikarya</taxon>
        <taxon>Ascomycota</taxon>
        <taxon>Pezizomycotina</taxon>
        <taxon>Dothideomycetes</taxon>
        <taxon>Dothideomycetidae</taxon>
        <taxon>Capnodiales</taxon>
        <taxon>Capnodiaceae</taxon>
        <taxon>Polychaeton</taxon>
    </lineage>
</organism>
<proteinExistence type="predicted"/>
<evidence type="ECO:0000313" key="2">
    <source>
        <dbReference type="EMBL" id="KAF2720376.1"/>
    </source>
</evidence>
<feature type="compositionally biased region" description="Basic and acidic residues" evidence="1">
    <location>
        <begin position="128"/>
        <end position="145"/>
    </location>
</feature>
<reference evidence="2" key="1">
    <citation type="journal article" date="2020" name="Stud. Mycol.">
        <title>101 Dothideomycetes genomes: a test case for predicting lifestyles and emergence of pathogens.</title>
        <authorList>
            <person name="Haridas S."/>
            <person name="Albert R."/>
            <person name="Binder M."/>
            <person name="Bloem J."/>
            <person name="Labutti K."/>
            <person name="Salamov A."/>
            <person name="Andreopoulos B."/>
            <person name="Baker S."/>
            <person name="Barry K."/>
            <person name="Bills G."/>
            <person name="Bluhm B."/>
            <person name="Cannon C."/>
            <person name="Castanera R."/>
            <person name="Culley D."/>
            <person name="Daum C."/>
            <person name="Ezra D."/>
            <person name="Gonzalez J."/>
            <person name="Henrissat B."/>
            <person name="Kuo A."/>
            <person name="Liang C."/>
            <person name="Lipzen A."/>
            <person name="Lutzoni F."/>
            <person name="Magnuson J."/>
            <person name="Mondo S."/>
            <person name="Nolan M."/>
            <person name="Ohm R."/>
            <person name="Pangilinan J."/>
            <person name="Park H.-J."/>
            <person name="Ramirez L."/>
            <person name="Alfaro M."/>
            <person name="Sun H."/>
            <person name="Tritt A."/>
            <person name="Yoshinaga Y."/>
            <person name="Zwiers L.-H."/>
            <person name="Turgeon B."/>
            <person name="Goodwin S."/>
            <person name="Spatafora J."/>
            <person name="Crous P."/>
            <person name="Grigoriev I."/>
        </authorList>
    </citation>
    <scope>NUCLEOTIDE SEQUENCE</scope>
    <source>
        <strain evidence="2">CBS 116435</strain>
    </source>
</reference>
<dbReference type="EMBL" id="MU003800">
    <property type="protein sequence ID" value="KAF2720376.1"/>
    <property type="molecule type" value="Genomic_DNA"/>
</dbReference>
<dbReference type="Proteomes" id="UP000799441">
    <property type="component" value="Unassembled WGS sequence"/>
</dbReference>
<protein>
    <submittedName>
        <fullName evidence="2">Uncharacterized protein</fullName>
    </submittedName>
</protein>
<name>A0A9P4UPE2_9PEZI</name>
<sequence>MYLLLWQPLPPGQGLRQMGTASDGRCSSHALSPVCSALRSPPMAPDRVGREAVCVSGRKRSTQVHSEPESARANASARHGFRSLVPRDCGELPSWAWPLLMTRRRGWMDVHSSWEGFPRARGRRRRYARQEHTSRGEEVTKEGVSKKGGGRCNGLDGSGGKRRRSVDTRVEANPERERRNSDAVLLAGIYCRLSLFPSMYSSTGGGVLRYIH</sequence>
<feature type="region of interest" description="Disordered" evidence="1">
    <location>
        <begin position="58"/>
        <end position="77"/>
    </location>
</feature>